<proteinExistence type="predicted"/>
<feature type="non-terminal residue" evidence="1">
    <location>
        <position position="1"/>
    </location>
</feature>
<sequence length="25" mass="3112">FEFEFIDRGNVRKELIKSKRNKNDE</sequence>
<comment type="caution">
    <text evidence="1">The sequence shown here is derived from an EMBL/GenBank/DDBJ whole genome shotgun (WGS) entry which is preliminary data.</text>
</comment>
<organism evidence="1">
    <name type="scientific">marine sediment metagenome</name>
    <dbReference type="NCBI Taxonomy" id="412755"/>
    <lineage>
        <taxon>unclassified sequences</taxon>
        <taxon>metagenomes</taxon>
        <taxon>ecological metagenomes</taxon>
    </lineage>
</organism>
<reference evidence="1" key="1">
    <citation type="journal article" date="2015" name="Nature">
        <title>Complex archaea that bridge the gap between prokaryotes and eukaryotes.</title>
        <authorList>
            <person name="Spang A."/>
            <person name="Saw J.H."/>
            <person name="Jorgensen S.L."/>
            <person name="Zaremba-Niedzwiedzka K."/>
            <person name="Martijn J."/>
            <person name="Lind A.E."/>
            <person name="van Eijk R."/>
            <person name="Schleper C."/>
            <person name="Guy L."/>
            <person name="Ettema T.J."/>
        </authorList>
    </citation>
    <scope>NUCLEOTIDE SEQUENCE</scope>
</reference>
<protein>
    <submittedName>
        <fullName evidence="1">Uncharacterized protein</fullName>
    </submittedName>
</protein>
<dbReference type="AlphaFoldDB" id="A0A0F9BUL3"/>
<dbReference type="EMBL" id="LAZR01036149">
    <property type="protein sequence ID" value="KKL25620.1"/>
    <property type="molecule type" value="Genomic_DNA"/>
</dbReference>
<name>A0A0F9BUL3_9ZZZZ</name>
<evidence type="ECO:0000313" key="1">
    <source>
        <dbReference type="EMBL" id="KKL25620.1"/>
    </source>
</evidence>
<accession>A0A0F9BUL3</accession>
<gene>
    <name evidence="1" type="ORF">LCGC14_2403480</name>
</gene>